<dbReference type="SUPFAM" id="SSF52540">
    <property type="entry name" value="P-loop containing nucleoside triphosphate hydrolases"/>
    <property type="match status" value="1"/>
</dbReference>
<dbReference type="PROSITE" id="PS00211">
    <property type="entry name" value="ABC_TRANSPORTER_1"/>
    <property type="match status" value="1"/>
</dbReference>
<keyword evidence="4 6" id="KW-0067">ATP-binding</keyword>
<evidence type="ECO:0000313" key="6">
    <source>
        <dbReference type="EMBL" id="UEX89565.1"/>
    </source>
</evidence>
<dbReference type="RefSeq" id="WP_229292072.1">
    <property type="nucleotide sequence ID" value="NZ_CP086654.1"/>
</dbReference>
<dbReference type="Proteomes" id="UP001197626">
    <property type="component" value="Chromosome"/>
</dbReference>
<evidence type="ECO:0000256" key="4">
    <source>
        <dbReference type="ARBA" id="ARBA00022840"/>
    </source>
</evidence>
<evidence type="ECO:0000313" key="7">
    <source>
        <dbReference type="Proteomes" id="UP001197626"/>
    </source>
</evidence>
<gene>
    <name evidence="6" type="ORF">LN051_08295</name>
</gene>
<keyword evidence="3" id="KW-0547">Nucleotide-binding</keyword>
<dbReference type="InterPro" id="IPR003439">
    <property type="entry name" value="ABC_transporter-like_ATP-bd"/>
</dbReference>
<proteinExistence type="inferred from homology"/>
<comment type="similarity">
    <text evidence="1">Belongs to the ABC transporter superfamily.</text>
</comment>
<dbReference type="SMART" id="SM00382">
    <property type="entry name" value="AAA"/>
    <property type="match status" value="1"/>
</dbReference>
<feature type="domain" description="ABC transporter" evidence="5">
    <location>
        <begin position="5"/>
        <end position="230"/>
    </location>
</feature>
<evidence type="ECO:0000256" key="2">
    <source>
        <dbReference type="ARBA" id="ARBA00022448"/>
    </source>
</evidence>
<evidence type="ECO:0000259" key="5">
    <source>
        <dbReference type="PROSITE" id="PS50893"/>
    </source>
</evidence>
<protein>
    <submittedName>
        <fullName evidence="6">ABC transporter ATP-binding protein</fullName>
    </submittedName>
</protein>
<name>A0ABY3PB92_9STAP</name>
<dbReference type="PANTHER" id="PTHR42798">
    <property type="entry name" value="LIPOPROTEIN-RELEASING SYSTEM ATP-BINDING PROTEIN LOLD"/>
    <property type="match status" value="1"/>
</dbReference>
<dbReference type="GO" id="GO:0005524">
    <property type="term" value="F:ATP binding"/>
    <property type="evidence" value="ECO:0007669"/>
    <property type="project" value="UniProtKB-KW"/>
</dbReference>
<dbReference type="CDD" id="cd03255">
    <property type="entry name" value="ABC_MJ0796_LolCDE_FtsE"/>
    <property type="match status" value="1"/>
</dbReference>
<evidence type="ECO:0000256" key="1">
    <source>
        <dbReference type="ARBA" id="ARBA00005417"/>
    </source>
</evidence>
<dbReference type="InterPro" id="IPR027417">
    <property type="entry name" value="P-loop_NTPase"/>
</dbReference>
<evidence type="ECO:0000256" key="3">
    <source>
        <dbReference type="ARBA" id="ARBA00022741"/>
    </source>
</evidence>
<dbReference type="InterPro" id="IPR017911">
    <property type="entry name" value="MacB-like_ATP-bd"/>
</dbReference>
<organism evidence="6 7">
    <name type="scientific">Staphylococcus ratti</name>
    <dbReference type="NCBI Taxonomy" id="2892440"/>
    <lineage>
        <taxon>Bacteria</taxon>
        <taxon>Bacillati</taxon>
        <taxon>Bacillota</taxon>
        <taxon>Bacilli</taxon>
        <taxon>Bacillales</taxon>
        <taxon>Staphylococcaceae</taxon>
        <taxon>Staphylococcus</taxon>
    </lineage>
</organism>
<keyword evidence="2" id="KW-0813">Transport</keyword>
<dbReference type="PANTHER" id="PTHR42798:SF7">
    <property type="entry name" value="ALPHA-D-RIBOSE 1-METHYLPHOSPHONATE 5-TRIPHOSPHATE SYNTHASE SUBUNIT PHNL"/>
    <property type="match status" value="1"/>
</dbReference>
<dbReference type="PROSITE" id="PS50893">
    <property type="entry name" value="ABC_TRANSPORTER_2"/>
    <property type="match status" value="1"/>
</dbReference>
<accession>A0ABY3PB92</accession>
<keyword evidence="7" id="KW-1185">Reference proteome</keyword>
<dbReference type="InterPro" id="IPR003593">
    <property type="entry name" value="AAA+_ATPase"/>
</dbReference>
<sequence>MNAIIECIGLKKDYRNGAESNRVLHHIDLTIQEGEFISIMGTSGVGKSTLINILGLLDSDYEGEYQFNGTHVNTMSDDKLSEYRNNYIGFIFQHFNLIDEYKVRENIELPFLYSKHKIDFKKIEQLAQRLGVMEKLNDYPQNLSGGQKQRVAIIRALINNPKLIIADEPTGALDVQTRDEILNVLVQLNNEGKTIILVTHDPEVAHYSSKILEIKDGKLIEKLGTKRETL</sequence>
<dbReference type="Gene3D" id="3.40.50.300">
    <property type="entry name" value="P-loop containing nucleotide triphosphate hydrolases"/>
    <property type="match status" value="1"/>
</dbReference>
<dbReference type="InterPro" id="IPR017871">
    <property type="entry name" value="ABC_transporter-like_CS"/>
</dbReference>
<dbReference type="EMBL" id="CP086654">
    <property type="protein sequence ID" value="UEX89565.1"/>
    <property type="molecule type" value="Genomic_DNA"/>
</dbReference>
<dbReference type="Pfam" id="PF00005">
    <property type="entry name" value="ABC_tran"/>
    <property type="match status" value="1"/>
</dbReference>
<reference evidence="6 7" key="1">
    <citation type="journal article" date="2022" name="Pathogens">
        <title>Staphylococcus ratti sp. nov. Isolated from a Lab Rat.</title>
        <authorList>
            <person name="Kovarovic V."/>
            <person name="Sedlacek I."/>
            <person name="Petras P."/>
            <person name="Kralova S."/>
            <person name="Maslanova I."/>
            <person name="Svec P."/>
            <person name="Neumann-Schaal M."/>
            <person name="Botka T."/>
            <person name="Gelbicova T."/>
            <person name="Stankova E."/>
            <person name="Doskar J."/>
            <person name="Pantucek R."/>
        </authorList>
    </citation>
    <scope>NUCLEOTIDE SEQUENCE [LARGE SCALE GENOMIC DNA]</scope>
    <source>
        <strain evidence="6 7">CCM 9025</strain>
    </source>
</reference>